<dbReference type="InterPro" id="IPR018044">
    <property type="entry name" value="Peptidase_S11"/>
</dbReference>
<dbReference type="EMBL" id="NVUL01000027">
    <property type="protein sequence ID" value="PCI78807.1"/>
    <property type="molecule type" value="Genomic_DNA"/>
</dbReference>
<accession>A0A2A4X9T9</accession>
<evidence type="ECO:0000256" key="4">
    <source>
        <dbReference type="ARBA" id="ARBA00022960"/>
    </source>
</evidence>
<comment type="caution">
    <text evidence="13">The sequence shown here is derived from an EMBL/GenBank/DDBJ whole genome shotgun (WGS) entry which is preliminary data.</text>
</comment>
<keyword evidence="13" id="KW-0645">Protease</keyword>
<dbReference type="GO" id="GO:0006508">
    <property type="term" value="P:proteolysis"/>
    <property type="evidence" value="ECO:0007669"/>
    <property type="project" value="InterPro"/>
</dbReference>
<keyword evidence="5" id="KW-0573">Peptidoglycan synthesis</keyword>
<evidence type="ECO:0000313" key="14">
    <source>
        <dbReference type="Proteomes" id="UP000218767"/>
    </source>
</evidence>
<dbReference type="InterPro" id="IPR001967">
    <property type="entry name" value="Peptidase_S11_N"/>
</dbReference>
<dbReference type="GO" id="GO:0009002">
    <property type="term" value="F:serine-type D-Ala-D-Ala carboxypeptidase activity"/>
    <property type="evidence" value="ECO:0007669"/>
    <property type="project" value="InterPro"/>
</dbReference>
<protein>
    <submittedName>
        <fullName evidence="13">D-alanyl-D-alanine carboxypeptidase</fullName>
    </submittedName>
</protein>
<keyword evidence="2" id="KW-0732">Signal</keyword>
<evidence type="ECO:0000259" key="11">
    <source>
        <dbReference type="Pfam" id="PF00768"/>
    </source>
</evidence>
<evidence type="ECO:0000256" key="3">
    <source>
        <dbReference type="ARBA" id="ARBA00022801"/>
    </source>
</evidence>
<feature type="domain" description="Peptidase S11 D-alanyl-D-alanine carboxypeptidase A N-terminal" evidence="11">
    <location>
        <begin position="39"/>
        <end position="256"/>
    </location>
</feature>
<dbReference type="GO" id="GO:0071555">
    <property type="term" value="P:cell wall organization"/>
    <property type="evidence" value="ECO:0007669"/>
    <property type="project" value="UniProtKB-KW"/>
</dbReference>
<keyword evidence="3" id="KW-0378">Hydrolase</keyword>
<evidence type="ECO:0000256" key="5">
    <source>
        <dbReference type="ARBA" id="ARBA00022984"/>
    </source>
</evidence>
<name>A0A2A4X9T9_9GAMM</name>
<evidence type="ECO:0000256" key="7">
    <source>
        <dbReference type="PIRSR" id="PIRSR618044-1"/>
    </source>
</evidence>
<dbReference type="PANTHER" id="PTHR21581">
    <property type="entry name" value="D-ALANYL-D-ALANINE CARBOXYPEPTIDASE"/>
    <property type="match status" value="1"/>
</dbReference>
<sequence>MSQKRGGKFLSATKLLQVCYAFSLLFILLIPTSSEARYASIVMDSRTGQVLFSRNADDRLYPASLTKIMTLYMAFDALSRGELKFDQYLKVSKRAEGQTPTKLGLKAGSTIKVKDAIFGLITKSANDAATVLAEAMAPTEAAFARKMTKRAQKLGMSRTSFRNASGLPNRRQRSTARDMALLGAAMIHDFPQYYNYMSLQSFNYKGKSYKNHNNLLGKYAGADGIKTGYIRASGFNLVASAKRGSNRLIGVVFGGRSAKSRDLHMKKLLDKGFHKIENINPTIVPVPQARPVMASLGMSHRNSTATKTTYARAAAAPRPVKAVQIANNGRWGIQIGAFSRATKAKNQLLKAASLTGGMMKGRPFNIQRVMTKGTPIYRAQMIGFSQSEAQSVCRSLQRKAFTCFAVSPINGNLVKVALN</sequence>
<organism evidence="13 14">
    <name type="scientific">SAR86 cluster bacterium</name>
    <dbReference type="NCBI Taxonomy" id="2030880"/>
    <lineage>
        <taxon>Bacteria</taxon>
        <taxon>Pseudomonadati</taxon>
        <taxon>Pseudomonadota</taxon>
        <taxon>Gammaproteobacteria</taxon>
        <taxon>SAR86 cluster</taxon>
    </lineage>
</organism>
<proteinExistence type="inferred from homology"/>
<feature type="active site" description="Proton acceptor" evidence="7">
    <location>
        <position position="67"/>
    </location>
</feature>
<feature type="active site" description="Acyl-ester intermediate" evidence="7">
    <location>
        <position position="64"/>
    </location>
</feature>
<dbReference type="InterPro" id="IPR012338">
    <property type="entry name" value="Beta-lactam/transpept-like"/>
</dbReference>
<evidence type="ECO:0000256" key="6">
    <source>
        <dbReference type="ARBA" id="ARBA00023316"/>
    </source>
</evidence>
<dbReference type="Pfam" id="PF00768">
    <property type="entry name" value="Peptidase_S11"/>
    <property type="match status" value="1"/>
</dbReference>
<dbReference type="PANTHER" id="PTHR21581:SF6">
    <property type="entry name" value="TRAFFICKING PROTEIN PARTICLE COMPLEX SUBUNIT 12"/>
    <property type="match status" value="1"/>
</dbReference>
<evidence type="ECO:0000259" key="12">
    <source>
        <dbReference type="Pfam" id="PF05036"/>
    </source>
</evidence>
<evidence type="ECO:0000256" key="9">
    <source>
        <dbReference type="RuleBase" id="RU004016"/>
    </source>
</evidence>
<evidence type="ECO:0000256" key="2">
    <source>
        <dbReference type="ARBA" id="ARBA00022729"/>
    </source>
</evidence>
<reference evidence="14" key="1">
    <citation type="submission" date="2017-08" db="EMBL/GenBank/DDBJ databases">
        <title>A dynamic microbial community with high functional redundancy inhabits the cold, oxic subseafloor aquifer.</title>
        <authorList>
            <person name="Tully B.J."/>
            <person name="Wheat C.G."/>
            <person name="Glazer B.T."/>
            <person name="Huber J.A."/>
        </authorList>
    </citation>
    <scope>NUCLEOTIDE SEQUENCE [LARGE SCALE GENOMIC DNA]</scope>
</reference>
<evidence type="ECO:0000256" key="10">
    <source>
        <dbReference type="SAM" id="MobiDB-lite"/>
    </source>
</evidence>
<dbReference type="AlphaFoldDB" id="A0A2A4X9T9"/>
<gene>
    <name evidence="13" type="ORF">COB20_06255</name>
</gene>
<feature type="binding site" evidence="8">
    <location>
        <position position="226"/>
    </location>
    <ligand>
        <name>substrate</name>
    </ligand>
</feature>
<dbReference type="InterPro" id="IPR007730">
    <property type="entry name" value="SPOR-like_dom"/>
</dbReference>
<comment type="similarity">
    <text evidence="1 9">Belongs to the peptidase S11 family.</text>
</comment>
<evidence type="ECO:0000256" key="8">
    <source>
        <dbReference type="PIRSR" id="PIRSR618044-2"/>
    </source>
</evidence>
<dbReference type="GO" id="GO:0009252">
    <property type="term" value="P:peptidoglycan biosynthetic process"/>
    <property type="evidence" value="ECO:0007669"/>
    <property type="project" value="UniProtKB-KW"/>
</dbReference>
<dbReference type="PRINTS" id="PR00725">
    <property type="entry name" value="DADACBPTASE1"/>
</dbReference>
<keyword evidence="4" id="KW-0133">Cell shape</keyword>
<dbReference type="Pfam" id="PF05036">
    <property type="entry name" value="SPOR"/>
    <property type="match status" value="1"/>
</dbReference>
<feature type="domain" description="SPOR" evidence="12">
    <location>
        <begin position="328"/>
        <end position="406"/>
    </location>
</feature>
<dbReference type="Proteomes" id="UP000218767">
    <property type="component" value="Unassembled WGS sequence"/>
</dbReference>
<dbReference type="Gene3D" id="3.30.70.1070">
    <property type="entry name" value="Sporulation related repeat"/>
    <property type="match status" value="1"/>
</dbReference>
<keyword evidence="13" id="KW-0121">Carboxypeptidase</keyword>
<evidence type="ECO:0000313" key="13">
    <source>
        <dbReference type="EMBL" id="PCI78807.1"/>
    </source>
</evidence>
<keyword evidence="6" id="KW-0961">Cell wall biogenesis/degradation</keyword>
<dbReference type="GO" id="GO:0042834">
    <property type="term" value="F:peptidoglycan binding"/>
    <property type="evidence" value="ECO:0007669"/>
    <property type="project" value="InterPro"/>
</dbReference>
<dbReference type="InterPro" id="IPR036680">
    <property type="entry name" value="SPOR-like_sf"/>
</dbReference>
<feature type="active site" evidence="7">
    <location>
        <position position="124"/>
    </location>
</feature>
<dbReference type="SUPFAM" id="SSF56601">
    <property type="entry name" value="beta-lactamase/transpeptidase-like"/>
    <property type="match status" value="1"/>
</dbReference>
<feature type="region of interest" description="Disordered" evidence="10">
    <location>
        <begin position="154"/>
        <end position="173"/>
    </location>
</feature>
<dbReference type="GO" id="GO:0008360">
    <property type="term" value="P:regulation of cell shape"/>
    <property type="evidence" value="ECO:0007669"/>
    <property type="project" value="UniProtKB-KW"/>
</dbReference>
<dbReference type="Gene3D" id="3.40.710.10">
    <property type="entry name" value="DD-peptidase/beta-lactamase superfamily"/>
    <property type="match status" value="1"/>
</dbReference>
<evidence type="ECO:0000256" key="1">
    <source>
        <dbReference type="ARBA" id="ARBA00007164"/>
    </source>
</evidence>